<dbReference type="Proteomes" id="UP001295740">
    <property type="component" value="Unassembled WGS sequence"/>
</dbReference>
<dbReference type="InterPro" id="IPR007497">
    <property type="entry name" value="SIMPL/DUF541"/>
</dbReference>
<comment type="caution">
    <text evidence="1">The sequence shown here is derived from an EMBL/GenBank/DDBJ whole genome shotgun (WGS) entry which is preliminary data.</text>
</comment>
<name>A0AAI8YET8_9PEZI</name>
<accession>A0AAI8YET8</accession>
<dbReference type="AlphaFoldDB" id="A0AAI8YET8"/>
<keyword evidence="2" id="KW-1185">Reference proteome</keyword>
<dbReference type="Pfam" id="PF04402">
    <property type="entry name" value="SIMPL"/>
    <property type="match status" value="1"/>
</dbReference>
<gene>
    <name evidence="1" type="ORF">KHLLAP_LOCUS2684</name>
</gene>
<evidence type="ECO:0000313" key="2">
    <source>
        <dbReference type="Proteomes" id="UP001295740"/>
    </source>
</evidence>
<reference evidence="1" key="1">
    <citation type="submission" date="2023-10" db="EMBL/GenBank/DDBJ databases">
        <authorList>
            <person name="Hackl T."/>
        </authorList>
    </citation>
    <scope>NUCLEOTIDE SEQUENCE</scope>
</reference>
<organism evidence="1 2">
    <name type="scientific">Anthostomella pinea</name>
    <dbReference type="NCBI Taxonomy" id="933095"/>
    <lineage>
        <taxon>Eukaryota</taxon>
        <taxon>Fungi</taxon>
        <taxon>Dikarya</taxon>
        <taxon>Ascomycota</taxon>
        <taxon>Pezizomycotina</taxon>
        <taxon>Sordariomycetes</taxon>
        <taxon>Xylariomycetidae</taxon>
        <taxon>Xylariales</taxon>
        <taxon>Xylariaceae</taxon>
        <taxon>Anthostomella</taxon>
    </lineage>
</organism>
<evidence type="ECO:0000313" key="1">
    <source>
        <dbReference type="EMBL" id="CAJ2502216.1"/>
    </source>
</evidence>
<dbReference type="EMBL" id="CAUWAG010000004">
    <property type="protein sequence ID" value="CAJ2502216.1"/>
    <property type="molecule type" value="Genomic_DNA"/>
</dbReference>
<sequence>MASVGSPTFEIKLQGFGNSIHRADCAMLYLEFESHEVATTAEASSLVTTAANAIRTLVIPYISRDEVTGEFLPYSSAISRYSISRLPIDTWQQRSIVKVEDGAELPPVYVAKAAFDTQFRDFTVLNELVTQFSSMDNVAMKDIKWYLTDATLNSLESKTRKNAARGALIGAVDYAQVFLDIEPLQFQAAKLRIVSVTEGGWSSSRSIERLRLEPPNLKLEVEVDAVFQSAL</sequence>
<protein>
    <submittedName>
        <fullName evidence="1">Uu.00g096100.m01.CDS01</fullName>
    </submittedName>
</protein>
<proteinExistence type="predicted"/>